<keyword evidence="1" id="KW-0853">WD repeat</keyword>
<dbReference type="Proteomes" id="UP001497623">
    <property type="component" value="Unassembled WGS sequence"/>
</dbReference>
<dbReference type="AlphaFoldDB" id="A0AAV2RLX8"/>
<accession>A0AAV2RLX8</accession>
<dbReference type="EMBL" id="CAXKWB010024993">
    <property type="protein sequence ID" value="CAL4127083.1"/>
    <property type="molecule type" value="Genomic_DNA"/>
</dbReference>
<feature type="non-terminal residue" evidence="3">
    <location>
        <position position="110"/>
    </location>
</feature>
<evidence type="ECO:0000313" key="4">
    <source>
        <dbReference type="Proteomes" id="UP001497623"/>
    </source>
</evidence>
<dbReference type="PANTHER" id="PTHR46200:SF1">
    <property type="entry name" value="GATOR COMPLEX PROTEIN WDR24"/>
    <property type="match status" value="1"/>
</dbReference>
<dbReference type="GO" id="GO:0061700">
    <property type="term" value="C:GATOR2 complex"/>
    <property type="evidence" value="ECO:0007669"/>
    <property type="project" value="TreeGrafter"/>
</dbReference>
<comment type="caution">
    <text evidence="3">The sequence shown here is derived from an EMBL/GenBank/DDBJ whole genome shotgun (WGS) entry which is preliminary data.</text>
</comment>
<dbReference type="GO" id="GO:0005829">
    <property type="term" value="C:cytosol"/>
    <property type="evidence" value="ECO:0007669"/>
    <property type="project" value="TreeGrafter"/>
</dbReference>
<proteinExistence type="predicted"/>
<organism evidence="3 4">
    <name type="scientific">Meganyctiphanes norvegica</name>
    <name type="common">Northern krill</name>
    <name type="synonym">Thysanopoda norvegica</name>
    <dbReference type="NCBI Taxonomy" id="48144"/>
    <lineage>
        <taxon>Eukaryota</taxon>
        <taxon>Metazoa</taxon>
        <taxon>Ecdysozoa</taxon>
        <taxon>Arthropoda</taxon>
        <taxon>Crustacea</taxon>
        <taxon>Multicrustacea</taxon>
        <taxon>Malacostraca</taxon>
        <taxon>Eumalacostraca</taxon>
        <taxon>Eucarida</taxon>
        <taxon>Euphausiacea</taxon>
        <taxon>Euphausiidae</taxon>
        <taxon>Meganyctiphanes</taxon>
    </lineage>
</organism>
<evidence type="ECO:0008006" key="5">
    <source>
        <dbReference type="Google" id="ProtNLM"/>
    </source>
</evidence>
<reference evidence="3 4" key="1">
    <citation type="submission" date="2024-05" db="EMBL/GenBank/DDBJ databases">
        <authorList>
            <person name="Wallberg A."/>
        </authorList>
    </citation>
    <scope>NUCLEOTIDE SEQUENCE [LARGE SCALE GENOMIC DNA]</scope>
</reference>
<dbReference type="PANTHER" id="PTHR46200">
    <property type="entry name" value="GATOR COMPLEX PROTEIN WDR24"/>
    <property type="match status" value="1"/>
</dbReference>
<gene>
    <name evidence="3" type="ORF">MNOR_LOCUS25773</name>
</gene>
<dbReference type="GO" id="GO:0016239">
    <property type="term" value="P:positive regulation of macroautophagy"/>
    <property type="evidence" value="ECO:0007669"/>
    <property type="project" value="TreeGrafter"/>
</dbReference>
<evidence type="ECO:0000256" key="2">
    <source>
        <dbReference type="ARBA" id="ARBA00022737"/>
    </source>
</evidence>
<dbReference type="InterPro" id="IPR036322">
    <property type="entry name" value="WD40_repeat_dom_sf"/>
</dbReference>
<dbReference type="GO" id="GO:0005774">
    <property type="term" value="C:vacuolar membrane"/>
    <property type="evidence" value="ECO:0007669"/>
    <property type="project" value="TreeGrafter"/>
</dbReference>
<protein>
    <recommendedName>
        <fullName evidence="5">GATOR complex protein WDR24</fullName>
    </recommendedName>
</protein>
<dbReference type="GO" id="GO:0034198">
    <property type="term" value="P:cellular response to amino acid starvation"/>
    <property type="evidence" value="ECO:0007669"/>
    <property type="project" value="TreeGrafter"/>
</dbReference>
<name>A0AAV2RLX8_MEGNR</name>
<dbReference type="Gene3D" id="2.130.10.10">
    <property type="entry name" value="YVTN repeat-like/Quinoprotein amine dehydrogenase"/>
    <property type="match status" value="1"/>
</dbReference>
<evidence type="ECO:0000256" key="1">
    <source>
        <dbReference type="ARBA" id="ARBA00022574"/>
    </source>
</evidence>
<sequence>MLRTVSVSLQDVCASALALNPDSTQVVIAGRHVFKIFSIEEDELVEKANLRPNKNLNLNFSCNDVVWNPIEESVLATAATNGAVVTWNLNRANRSKQDCVFNDHKRTVHK</sequence>
<keyword evidence="4" id="KW-1185">Reference proteome</keyword>
<dbReference type="InterPro" id="IPR037590">
    <property type="entry name" value="WDR24"/>
</dbReference>
<evidence type="ECO:0000313" key="3">
    <source>
        <dbReference type="EMBL" id="CAL4127083.1"/>
    </source>
</evidence>
<dbReference type="GO" id="GO:1904263">
    <property type="term" value="P:positive regulation of TORC1 signaling"/>
    <property type="evidence" value="ECO:0007669"/>
    <property type="project" value="TreeGrafter"/>
</dbReference>
<keyword evidence="2" id="KW-0677">Repeat</keyword>
<dbReference type="InterPro" id="IPR015943">
    <property type="entry name" value="WD40/YVTN_repeat-like_dom_sf"/>
</dbReference>
<dbReference type="SUPFAM" id="SSF50978">
    <property type="entry name" value="WD40 repeat-like"/>
    <property type="match status" value="1"/>
</dbReference>